<comment type="caution">
    <text evidence="6">The sequence shown here is derived from an EMBL/GenBank/DDBJ whole genome shotgun (WGS) entry which is preliminary data.</text>
</comment>
<dbReference type="Gene3D" id="3.40.30.10">
    <property type="entry name" value="Glutaredoxin"/>
    <property type="match status" value="1"/>
</dbReference>
<dbReference type="InterPro" id="IPR013766">
    <property type="entry name" value="Thioredoxin_domain"/>
</dbReference>
<feature type="domain" description="Thioredoxin" evidence="5">
    <location>
        <begin position="23"/>
        <end position="161"/>
    </location>
</feature>
<dbReference type="EMBL" id="QFOI01000507">
    <property type="protein sequence ID" value="PZP41553.1"/>
    <property type="molecule type" value="Genomic_DNA"/>
</dbReference>
<protein>
    <submittedName>
        <fullName evidence="6">Thioredoxin</fullName>
    </submittedName>
</protein>
<dbReference type="AlphaFoldDB" id="A0A2W5EG09"/>
<evidence type="ECO:0000256" key="4">
    <source>
        <dbReference type="ARBA" id="ARBA00023284"/>
    </source>
</evidence>
<name>A0A2W5EG09_9SPHI</name>
<evidence type="ECO:0000256" key="1">
    <source>
        <dbReference type="ARBA" id="ARBA00004196"/>
    </source>
</evidence>
<dbReference type="InterPro" id="IPR000866">
    <property type="entry name" value="AhpC/TSA"/>
</dbReference>
<dbReference type="InterPro" id="IPR017937">
    <property type="entry name" value="Thioredoxin_CS"/>
</dbReference>
<dbReference type="GO" id="GO:0030313">
    <property type="term" value="C:cell envelope"/>
    <property type="evidence" value="ECO:0007669"/>
    <property type="project" value="UniProtKB-SubCell"/>
</dbReference>
<keyword evidence="3" id="KW-1015">Disulfide bond</keyword>
<reference evidence="6 7" key="1">
    <citation type="submission" date="2017-11" db="EMBL/GenBank/DDBJ databases">
        <title>Infants hospitalized years apart are colonized by the same room-sourced microbial strains.</title>
        <authorList>
            <person name="Brooks B."/>
            <person name="Olm M.R."/>
            <person name="Firek B.A."/>
            <person name="Baker R."/>
            <person name="Thomas B.C."/>
            <person name="Morowitz M.J."/>
            <person name="Banfield J.F."/>
        </authorList>
    </citation>
    <scope>NUCLEOTIDE SEQUENCE [LARGE SCALE GENOMIC DNA]</scope>
    <source>
        <strain evidence="6">S2_009_000_R2_76</strain>
    </source>
</reference>
<evidence type="ECO:0000256" key="3">
    <source>
        <dbReference type="ARBA" id="ARBA00023157"/>
    </source>
</evidence>
<dbReference type="GO" id="GO:0016491">
    <property type="term" value="F:oxidoreductase activity"/>
    <property type="evidence" value="ECO:0007669"/>
    <property type="project" value="InterPro"/>
</dbReference>
<evidence type="ECO:0000256" key="2">
    <source>
        <dbReference type="ARBA" id="ARBA00022748"/>
    </source>
</evidence>
<dbReference type="PANTHER" id="PTHR42852">
    <property type="entry name" value="THIOL:DISULFIDE INTERCHANGE PROTEIN DSBE"/>
    <property type="match status" value="1"/>
</dbReference>
<dbReference type="PROSITE" id="PS51352">
    <property type="entry name" value="THIOREDOXIN_2"/>
    <property type="match status" value="1"/>
</dbReference>
<dbReference type="GO" id="GO:0016209">
    <property type="term" value="F:antioxidant activity"/>
    <property type="evidence" value="ECO:0007669"/>
    <property type="project" value="InterPro"/>
</dbReference>
<dbReference type="PANTHER" id="PTHR42852:SF6">
    <property type="entry name" value="THIOL:DISULFIDE INTERCHANGE PROTEIN DSBE"/>
    <property type="match status" value="1"/>
</dbReference>
<accession>A0A2W5EG09</accession>
<keyword evidence="2" id="KW-0201">Cytochrome c-type biogenesis</keyword>
<comment type="subcellular location">
    <subcellularLocation>
        <location evidence="1">Cell envelope</location>
    </subcellularLocation>
</comment>
<evidence type="ECO:0000313" key="7">
    <source>
        <dbReference type="Proteomes" id="UP000249645"/>
    </source>
</evidence>
<evidence type="ECO:0000259" key="5">
    <source>
        <dbReference type="PROSITE" id="PS51352"/>
    </source>
</evidence>
<evidence type="ECO:0000313" key="6">
    <source>
        <dbReference type="EMBL" id="PZP41553.1"/>
    </source>
</evidence>
<organism evidence="6 7">
    <name type="scientific">Pseudopedobacter saltans</name>
    <dbReference type="NCBI Taxonomy" id="151895"/>
    <lineage>
        <taxon>Bacteria</taxon>
        <taxon>Pseudomonadati</taxon>
        <taxon>Bacteroidota</taxon>
        <taxon>Sphingobacteriia</taxon>
        <taxon>Sphingobacteriales</taxon>
        <taxon>Sphingobacteriaceae</taxon>
        <taxon>Pseudopedobacter</taxon>
    </lineage>
</organism>
<dbReference type="Pfam" id="PF00578">
    <property type="entry name" value="AhpC-TSA"/>
    <property type="match status" value="1"/>
</dbReference>
<dbReference type="CDD" id="cd02966">
    <property type="entry name" value="TlpA_like_family"/>
    <property type="match status" value="1"/>
</dbReference>
<dbReference type="InterPro" id="IPR036249">
    <property type="entry name" value="Thioredoxin-like_sf"/>
</dbReference>
<sequence>NKEYQNLPSALKIKEKIDLFTSLSVGKKAPNFTQNDTLRQPVSLNDFKGKYVLIDFWASWCGPCRAENPHVVAAFKKFKDKNFTILGVSFDQNKESWLNAIHKDGLTWTHVSDLQYWKNAVGKLFDIHFIPQNVIIDPNGTIIAKNIGGQQLETVLEEKIK</sequence>
<dbReference type="InterPro" id="IPR050553">
    <property type="entry name" value="Thioredoxin_ResA/DsbE_sf"/>
</dbReference>
<gene>
    <name evidence="6" type="ORF">DI598_18090</name>
</gene>
<proteinExistence type="predicted"/>
<dbReference type="SUPFAM" id="SSF52833">
    <property type="entry name" value="Thioredoxin-like"/>
    <property type="match status" value="1"/>
</dbReference>
<feature type="non-terminal residue" evidence="6">
    <location>
        <position position="1"/>
    </location>
</feature>
<keyword evidence="4" id="KW-0676">Redox-active center</keyword>
<dbReference type="PROSITE" id="PS00194">
    <property type="entry name" value="THIOREDOXIN_1"/>
    <property type="match status" value="1"/>
</dbReference>
<dbReference type="Proteomes" id="UP000249645">
    <property type="component" value="Unassembled WGS sequence"/>
</dbReference>
<dbReference type="GO" id="GO:0017004">
    <property type="term" value="P:cytochrome complex assembly"/>
    <property type="evidence" value="ECO:0007669"/>
    <property type="project" value="UniProtKB-KW"/>
</dbReference>